<dbReference type="InterPro" id="IPR020568">
    <property type="entry name" value="Ribosomal_Su5_D2-typ_SF"/>
</dbReference>
<dbReference type="SUPFAM" id="SSF52540">
    <property type="entry name" value="P-loop containing nucleoside triphosphate hydrolases"/>
    <property type="match status" value="1"/>
</dbReference>
<dbReference type="InterPro" id="IPR000523">
    <property type="entry name" value="Mg_chelatse_chII-like_cat_dom"/>
</dbReference>
<dbReference type="InterPro" id="IPR045006">
    <property type="entry name" value="CHLI-like"/>
</dbReference>
<feature type="domain" description="AAA+ ATPase" evidence="4">
    <location>
        <begin position="213"/>
        <end position="396"/>
    </location>
</feature>
<proteinExistence type="inferred from homology"/>
<dbReference type="NCBIfam" id="TIGR00368">
    <property type="entry name" value="YifB family Mg chelatase-like AAA ATPase"/>
    <property type="match status" value="1"/>
</dbReference>
<dbReference type="Proteomes" id="UP000485367">
    <property type="component" value="Unassembled WGS sequence"/>
</dbReference>
<dbReference type="Gene3D" id="3.40.50.300">
    <property type="entry name" value="P-loop containing nucleotide triphosphate hydrolases"/>
    <property type="match status" value="1"/>
</dbReference>
<reference evidence="5" key="1">
    <citation type="submission" date="2017-02" db="EMBL/GenBank/DDBJ databases">
        <title>Delving into the versatile metabolic prowess of the omnipresent phylum Bacteroidetes.</title>
        <authorList>
            <person name="Nobu M.K."/>
            <person name="Mei R."/>
            <person name="Narihiro T."/>
            <person name="Kuroda K."/>
            <person name="Liu W.-T."/>
        </authorList>
    </citation>
    <scope>NUCLEOTIDE SEQUENCE</scope>
    <source>
        <strain evidence="5">ADurb.Bin280</strain>
    </source>
</reference>
<dbReference type="SMART" id="SM00382">
    <property type="entry name" value="AAA"/>
    <property type="match status" value="1"/>
</dbReference>
<keyword evidence="2" id="KW-0547">Nucleotide-binding</keyword>
<dbReference type="InterPro" id="IPR001208">
    <property type="entry name" value="MCM_dom"/>
</dbReference>
<accession>A0A1V5SEM3</accession>
<dbReference type="InterPro" id="IPR004482">
    <property type="entry name" value="Mg_chelat-rel"/>
</dbReference>
<dbReference type="InterPro" id="IPR003593">
    <property type="entry name" value="AAA+_ATPase"/>
</dbReference>
<dbReference type="InterPro" id="IPR025158">
    <property type="entry name" value="Mg_chelat-rel_C"/>
</dbReference>
<evidence type="ECO:0000313" key="5">
    <source>
        <dbReference type="EMBL" id="OQA52976.1"/>
    </source>
</evidence>
<dbReference type="PANTHER" id="PTHR32039">
    <property type="entry name" value="MAGNESIUM-CHELATASE SUBUNIT CHLI"/>
    <property type="match status" value="1"/>
</dbReference>
<comment type="caution">
    <text evidence="5">The sequence shown here is derived from an EMBL/GenBank/DDBJ whole genome shotgun (WGS) entry which is preliminary data.</text>
</comment>
<dbReference type="PRINTS" id="PR01657">
    <property type="entry name" value="MCMFAMILY"/>
</dbReference>
<gene>
    <name evidence="5" type="primary">comM</name>
    <name evidence="5" type="ORF">BWY43_00264</name>
</gene>
<dbReference type="Pfam" id="PF01078">
    <property type="entry name" value="Mg_chelatase"/>
    <property type="match status" value="1"/>
</dbReference>
<dbReference type="Gene3D" id="3.30.230.10">
    <property type="match status" value="1"/>
</dbReference>
<evidence type="ECO:0000256" key="3">
    <source>
        <dbReference type="ARBA" id="ARBA00022840"/>
    </source>
</evidence>
<comment type="similarity">
    <text evidence="1">Belongs to the Mg-chelatase subunits D/I family. ComM subfamily.</text>
</comment>
<organism evidence="5">
    <name type="scientific">candidate division WS2 bacterium ADurb.Bin280</name>
    <dbReference type="NCBI Taxonomy" id="1852829"/>
    <lineage>
        <taxon>Bacteria</taxon>
        <taxon>candidate division WS2</taxon>
    </lineage>
</organism>
<dbReference type="Pfam" id="PF13541">
    <property type="entry name" value="ChlI"/>
    <property type="match status" value="1"/>
</dbReference>
<dbReference type="EMBL" id="MWBO01000016">
    <property type="protein sequence ID" value="OQA52976.1"/>
    <property type="molecule type" value="Genomic_DNA"/>
</dbReference>
<name>A0A1V5SEM3_9BACT</name>
<dbReference type="PANTHER" id="PTHR32039:SF7">
    <property type="entry name" value="COMPETENCE PROTEIN COMM"/>
    <property type="match status" value="1"/>
</dbReference>
<dbReference type="SUPFAM" id="SSF54211">
    <property type="entry name" value="Ribosomal protein S5 domain 2-like"/>
    <property type="match status" value="1"/>
</dbReference>
<dbReference type="AlphaFoldDB" id="A0A1V5SEM3"/>
<sequence length="513" mass="55928">MSELSKINSVVAVGLEPELVEVEVDSGAGIPSLVVVGLPDKAVEESKERVRLAIKNSGFSFPQKKIVVNLAPADVKKEGPLYDLPIAMGVLSSGGFIDFEKIKNIIFLGELSLSGEVKPVKSVVQAAILAKRKDMPLVVPKDNFLEASLIPGIRVLSISHIKELLEKILSDDQPFEKTQKIKLDEADYDEEFDFANIVGQHQAKRVLEISSAGGHNILFSGSPGAGKTLLARSMISILPPLTEEEALELTKIYSVAGMLSKLNPIVKTRPFRSPHHTTSPVAIIGGGSNPRPGEVSLSHRGVLFLDELPEFPRSVLEALRQPLEDGFVTISRAQGTLKLPADFILVAAQNPCPCGYLGDPKHECTCPMNKVLSYKRKISGPLLDRIDLHLNVGPIDKGSLKQKTTAESSREVSKRIIKTRIIQLERAKKLSKSGKLNSVLSKKDLEEVAPLDSSCELFLESAGEKLALSMRSLIKVWRVALTISDLSGEQKIKKEHLAEALGYRHKQDAIYGS</sequence>
<dbReference type="GO" id="GO:0005524">
    <property type="term" value="F:ATP binding"/>
    <property type="evidence" value="ECO:0007669"/>
    <property type="project" value="UniProtKB-KW"/>
</dbReference>
<dbReference type="InterPro" id="IPR027417">
    <property type="entry name" value="P-loop_NTPase"/>
</dbReference>
<dbReference type="InterPro" id="IPR014721">
    <property type="entry name" value="Ribsml_uS5_D2-typ_fold_subgr"/>
</dbReference>
<keyword evidence="3" id="KW-0067">ATP-binding</keyword>
<evidence type="ECO:0000256" key="2">
    <source>
        <dbReference type="ARBA" id="ARBA00022741"/>
    </source>
</evidence>
<dbReference type="Pfam" id="PF13335">
    <property type="entry name" value="Mg_chelatase_C"/>
    <property type="match status" value="1"/>
</dbReference>
<protein>
    <submittedName>
        <fullName evidence="5">Competence protein ComM</fullName>
    </submittedName>
</protein>
<evidence type="ECO:0000256" key="1">
    <source>
        <dbReference type="ARBA" id="ARBA00006354"/>
    </source>
</evidence>
<dbReference type="GO" id="GO:0003677">
    <property type="term" value="F:DNA binding"/>
    <property type="evidence" value="ECO:0007669"/>
    <property type="project" value="InterPro"/>
</dbReference>
<evidence type="ECO:0000259" key="4">
    <source>
        <dbReference type="SMART" id="SM00382"/>
    </source>
</evidence>